<gene>
    <name evidence="1" type="ORF">HEPPS_05810</name>
</gene>
<proteinExistence type="predicted"/>
<evidence type="ECO:0008006" key="3">
    <source>
        <dbReference type="Google" id="ProtNLM"/>
    </source>
</evidence>
<dbReference type="Proteomes" id="UP000242141">
    <property type="component" value="Unassembled WGS sequence"/>
</dbReference>
<dbReference type="AlphaFoldDB" id="A0A0G7ZMD9"/>
<name>A0A0G7ZMD9_9MOLU</name>
<dbReference type="EMBL" id="CWGI01000001">
    <property type="protein sequence ID" value="CRX37350.1"/>
    <property type="molecule type" value="Genomic_DNA"/>
</dbReference>
<sequence>MIEIEFFNWIREIEFKRLKKYYIDRYEKEDSEESYLIKKYLDFEFKKYDENEFEELINKFKKEQNYTENEFEELINKFKKEQFFYKNKKKEFAKQKEIEILKIYDTICFIKNYLYYINNSKYDKIRKHKIIYFIFAFAINKNSDFKLWKDGNDIFNSFYNEKNKNKKISFCAFENGPILETIYFSKNSNPPIGEDDNLIISVDNEKKLFTFEMAYFLLREFSTLQLIKESHKTDPWEKNYQPDKYFVPIKNEEIIKYFEKNKPFILKLLEDGKK</sequence>
<organism evidence="1 2">
    <name type="scientific">Candidatus Hepatoplasma crinochetorum</name>
    <dbReference type="NCBI Taxonomy" id="295596"/>
    <lineage>
        <taxon>Bacteria</taxon>
        <taxon>Bacillati</taxon>
        <taxon>Mycoplasmatota</taxon>
        <taxon>Mollicutes</taxon>
        <taxon>Candidatus Hepatoplasmataceae</taxon>
        <taxon>Candidatus Hepatoplasma</taxon>
    </lineage>
</organism>
<keyword evidence="2" id="KW-1185">Reference proteome</keyword>
<evidence type="ECO:0000313" key="2">
    <source>
        <dbReference type="Proteomes" id="UP000242141"/>
    </source>
</evidence>
<accession>A0A0G7ZMD9</accession>
<reference evidence="2" key="1">
    <citation type="submission" date="2015-05" db="EMBL/GenBank/DDBJ databases">
        <authorList>
            <person name="Collingro A."/>
        </authorList>
    </citation>
    <scope>NUCLEOTIDE SEQUENCE [LARGE SCALE GENOMIC DNA]</scope>
    <source>
        <strain evidence="2">Ps</strain>
    </source>
</reference>
<protein>
    <recommendedName>
        <fullName evidence="3">Antitoxin SocA-like Panacea domain-containing protein</fullName>
    </recommendedName>
</protein>
<evidence type="ECO:0000313" key="1">
    <source>
        <dbReference type="EMBL" id="CRX37350.1"/>
    </source>
</evidence>